<proteinExistence type="predicted"/>
<feature type="non-terminal residue" evidence="1">
    <location>
        <position position="124"/>
    </location>
</feature>
<accession>A0ACB8RZH6</accession>
<name>A0ACB8RZH6_9AGAM</name>
<comment type="caution">
    <text evidence="1">The sequence shown here is derived from an EMBL/GenBank/DDBJ whole genome shotgun (WGS) entry which is preliminary data.</text>
</comment>
<protein>
    <submittedName>
        <fullName evidence="1">Uncharacterized protein</fullName>
    </submittedName>
</protein>
<gene>
    <name evidence="1" type="ORF">FA95DRAFT_1516282</name>
</gene>
<evidence type="ECO:0000313" key="2">
    <source>
        <dbReference type="Proteomes" id="UP000814033"/>
    </source>
</evidence>
<dbReference type="Proteomes" id="UP000814033">
    <property type="component" value="Unassembled WGS sequence"/>
</dbReference>
<reference evidence="1" key="1">
    <citation type="submission" date="2021-02" db="EMBL/GenBank/DDBJ databases">
        <authorList>
            <consortium name="DOE Joint Genome Institute"/>
            <person name="Ahrendt S."/>
            <person name="Looney B.P."/>
            <person name="Miyauchi S."/>
            <person name="Morin E."/>
            <person name="Drula E."/>
            <person name="Courty P.E."/>
            <person name="Chicoki N."/>
            <person name="Fauchery L."/>
            <person name="Kohler A."/>
            <person name="Kuo A."/>
            <person name="Labutti K."/>
            <person name="Pangilinan J."/>
            <person name="Lipzen A."/>
            <person name="Riley R."/>
            <person name="Andreopoulos W."/>
            <person name="He G."/>
            <person name="Johnson J."/>
            <person name="Barry K.W."/>
            <person name="Grigoriev I.V."/>
            <person name="Nagy L."/>
            <person name="Hibbett D."/>
            <person name="Henrissat B."/>
            <person name="Matheny P.B."/>
            <person name="Labbe J."/>
            <person name="Martin F."/>
        </authorList>
    </citation>
    <scope>NUCLEOTIDE SEQUENCE</scope>
    <source>
        <strain evidence="1">FP105234-sp</strain>
    </source>
</reference>
<dbReference type="EMBL" id="MU275875">
    <property type="protein sequence ID" value="KAI0049293.1"/>
    <property type="molecule type" value="Genomic_DNA"/>
</dbReference>
<reference evidence="1" key="2">
    <citation type="journal article" date="2022" name="New Phytol.">
        <title>Evolutionary transition to the ectomycorrhizal habit in the genomes of a hyperdiverse lineage of mushroom-forming fungi.</title>
        <authorList>
            <person name="Looney B."/>
            <person name="Miyauchi S."/>
            <person name="Morin E."/>
            <person name="Drula E."/>
            <person name="Courty P.E."/>
            <person name="Kohler A."/>
            <person name="Kuo A."/>
            <person name="LaButti K."/>
            <person name="Pangilinan J."/>
            <person name="Lipzen A."/>
            <person name="Riley R."/>
            <person name="Andreopoulos W."/>
            <person name="He G."/>
            <person name="Johnson J."/>
            <person name="Nolan M."/>
            <person name="Tritt A."/>
            <person name="Barry K.W."/>
            <person name="Grigoriev I.V."/>
            <person name="Nagy L.G."/>
            <person name="Hibbett D."/>
            <person name="Henrissat B."/>
            <person name="Matheny P.B."/>
            <person name="Labbe J."/>
            <person name="Martin F.M."/>
        </authorList>
    </citation>
    <scope>NUCLEOTIDE SEQUENCE</scope>
    <source>
        <strain evidence="1">FP105234-sp</strain>
    </source>
</reference>
<sequence>MTMTLSATYDTTFDNKAGSMNNVACSNGPNGLAARFPTFGDLPSFPNIGGAFAVASWNSPNCGTCWNLMYPDTGKSINVLAIDVSGVGFNIAQQALDNLTNGQGTAKGKVQVVVQQVPSSACGL</sequence>
<keyword evidence="2" id="KW-1185">Reference proteome</keyword>
<evidence type="ECO:0000313" key="1">
    <source>
        <dbReference type="EMBL" id="KAI0049293.1"/>
    </source>
</evidence>
<organism evidence="1 2">
    <name type="scientific">Auriscalpium vulgare</name>
    <dbReference type="NCBI Taxonomy" id="40419"/>
    <lineage>
        <taxon>Eukaryota</taxon>
        <taxon>Fungi</taxon>
        <taxon>Dikarya</taxon>
        <taxon>Basidiomycota</taxon>
        <taxon>Agaricomycotina</taxon>
        <taxon>Agaricomycetes</taxon>
        <taxon>Russulales</taxon>
        <taxon>Auriscalpiaceae</taxon>
        <taxon>Auriscalpium</taxon>
    </lineage>
</organism>